<name>A0AAU9RTH4_THLAR</name>
<dbReference type="Proteomes" id="UP000836841">
    <property type="component" value="Chromosome 2"/>
</dbReference>
<dbReference type="InterPro" id="IPR002156">
    <property type="entry name" value="RNaseH_domain"/>
</dbReference>
<dbReference type="InterPro" id="IPR044730">
    <property type="entry name" value="RNase_H-like_dom_plant"/>
</dbReference>
<keyword evidence="3" id="KW-1185">Reference proteome</keyword>
<dbReference type="GO" id="GO:0003676">
    <property type="term" value="F:nucleic acid binding"/>
    <property type="evidence" value="ECO:0007669"/>
    <property type="project" value="InterPro"/>
</dbReference>
<accession>A0AAU9RTH4</accession>
<organism evidence="2 3">
    <name type="scientific">Thlaspi arvense</name>
    <name type="common">Field penny-cress</name>
    <dbReference type="NCBI Taxonomy" id="13288"/>
    <lineage>
        <taxon>Eukaryota</taxon>
        <taxon>Viridiplantae</taxon>
        <taxon>Streptophyta</taxon>
        <taxon>Embryophyta</taxon>
        <taxon>Tracheophyta</taxon>
        <taxon>Spermatophyta</taxon>
        <taxon>Magnoliopsida</taxon>
        <taxon>eudicotyledons</taxon>
        <taxon>Gunneridae</taxon>
        <taxon>Pentapetalae</taxon>
        <taxon>rosids</taxon>
        <taxon>malvids</taxon>
        <taxon>Brassicales</taxon>
        <taxon>Brassicaceae</taxon>
        <taxon>Thlaspideae</taxon>
        <taxon>Thlaspi</taxon>
    </lineage>
</organism>
<dbReference type="EMBL" id="OU466858">
    <property type="protein sequence ID" value="CAH2047489.1"/>
    <property type="molecule type" value="Genomic_DNA"/>
</dbReference>
<dbReference type="GO" id="GO:0004523">
    <property type="term" value="F:RNA-DNA hybrid ribonuclease activity"/>
    <property type="evidence" value="ECO:0007669"/>
    <property type="project" value="InterPro"/>
</dbReference>
<dbReference type="Pfam" id="PF13456">
    <property type="entry name" value="RVT_3"/>
    <property type="match status" value="1"/>
</dbReference>
<sequence length="199" mass="22297">RFGVPLHSPHVWTHLTSVILSFKHWRCLPPFGIKAGTSIWISRNYLIFENRIFTAQETITKALHDAREWKLAQKEEETYVSLAKQVVASPLNSDDNACNTDVDCSVDRQQAGLGWVFRTHKGAIMTQGTQIDSSAASLLMTESLAIFNALKKALHEGSHRSFKLRQAPEGDLRLGLRHQAPLSPSTLSPFSLYQDQLMG</sequence>
<dbReference type="CDD" id="cd06222">
    <property type="entry name" value="RNase_H_like"/>
    <property type="match status" value="1"/>
</dbReference>
<evidence type="ECO:0000259" key="1">
    <source>
        <dbReference type="Pfam" id="PF13456"/>
    </source>
</evidence>
<dbReference type="AlphaFoldDB" id="A0AAU9RTH4"/>
<gene>
    <name evidence="2" type="ORF">TAV2_LOCUS6009</name>
</gene>
<evidence type="ECO:0000313" key="3">
    <source>
        <dbReference type="Proteomes" id="UP000836841"/>
    </source>
</evidence>
<reference evidence="2 3" key="1">
    <citation type="submission" date="2022-03" db="EMBL/GenBank/DDBJ databases">
        <authorList>
            <person name="Nunn A."/>
            <person name="Chopra R."/>
            <person name="Nunn A."/>
            <person name="Contreras Garrido A."/>
        </authorList>
    </citation>
    <scope>NUCLEOTIDE SEQUENCE [LARGE SCALE GENOMIC DNA]</scope>
</reference>
<feature type="non-terminal residue" evidence="2">
    <location>
        <position position="199"/>
    </location>
</feature>
<evidence type="ECO:0000313" key="2">
    <source>
        <dbReference type="EMBL" id="CAH2047489.1"/>
    </source>
</evidence>
<feature type="non-terminal residue" evidence="2">
    <location>
        <position position="1"/>
    </location>
</feature>
<protein>
    <recommendedName>
        <fullName evidence="1">RNase H type-1 domain-containing protein</fullName>
    </recommendedName>
</protein>
<proteinExistence type="predicted"/>
<feature type="domain" description="RNase H type-1" evidence="1">
    <location>
        <begin position="99"/>
        <end position="160"/>
    </location>
</feature>